<comment type="caution">
    <text evidence="1">The sequence shown here is derived from an EMBL/GenBank/DDBJ whole genome shotgun (WGS) entry which is preliminary data.</text>
</comment>
<dbReference type="RefSeq" id="WP_263336719.1">
    <property type="nucleotide sequence ID" value="NZ_JAGSYH010000003.1"/>
</dbReference>
<proteinExistence type="predicted"/>
<reference evidence="2" key="1">
    <citation type="journal article" date="2019" name="Int. J. Syst. Evol. Microbiol.">
        <title>The Global Catalogue of Microorganisms (GCM) 10K type strain sequencing project: providing services to taxonomists for standard genome sequencing and annotation.</title>
        <authorList>
            <consortium name="The Broad Institute Genomics Platform"/>
            <consortium name="The Broad Institute Genome Sequencing Center for Infectious Disease"/>
            <person name="Wu L."/>
            <person name="Ma J."/>
        </authorList>
    </citation>
    <scope>NUCLEOTIDE SEQUENCE [LARGE SCALE GENOMIC DNA]</scope>
    <source>
        <strain evidence="2">JCM 4087</strain>
    </source>
</reference>
<evidence type="ECO:0000313" key="1">
    <source>
        <dbReference type="EMBL" id="MFC5862808.1"/>
    </source>
</evidence>
<gene>
    <name evidence="1" type="ORF">ACFPT7_10940</name>
</gene>
<sequence>MRIEASENDAVGFVAAVNEVIEGLLRNEKPESLIVIKVDNWFGQKWLGFSGLPIPHVAAFYRGSGTRIPPFVPNRVVSQRRFTAPYYEEVDAGSPIHQKIRSRHALRRKASEIAPGTLLVWYSGESEKDKRGSLMAYIPDGNSYRYWYAQWQDVNGWHVVQTDGIKQPDLLKLLSSTDSPVSAQPHRS</sequence>
<name>A0ABW1EHH4_9BACT</name>
<evidence type="ECO:0000313" key="2">
    <source>
        <dbReference type="Proteomes" id="UP001596091"/>
    </source>
</evidence>
<dbReference type="EMBL" id="JBHSPH010000002">
    <property type="protein sequence ID" value="MFC5862808.1"/>
    <property type="molecule type" value="Genomic_DNA"/>
</dbReference>
<dbReference type="Proteomes" id="UP001596091">
    <property type="component" value="Unassembled WGS sequence"/>
</dbReference>
<accession>A0ABW1EHH4</accession>
<organism evidence="1 2">
    <name type="scientific">Acidicapsa dinghuensis</name>
    <dbReference type="NCBI Taxonomy" id="2218256"/>
    <lineage>
        <taxon>Bacteria</taxon>
        <taxon>Pseudomonadati</taxon>
        <taxon>Acidobacteriota</taxon>
        <taxon>Terriglobia</taxon>
        <taxon>Terriglobales</taxon>
        <taxon>Acidobacteriaceae</taxon>
        <taxon>Acidicapsa</taxon>
    </lineage>
</organism>
<keyword evidence="2" id="KW-1185">Reference proteome</keyword>
<protein>
    <submittedName>
        <fullName evidence="1">Uncharacterized protein</fullName>
    </submittedName>
</protein>